<proteinExistence type="predicted"/>
<comment type="caution">
    <text evidence="2">The sequence shown here is derived from an EMBL/GenBank/DDBJ whole genome shotgun (WGS) entry which is preliminary data.</text>
</comment>
<evidence type="ECO:0000313" key="2">
    <source>
        <dbReference type="EMBL" id="OIS97334.1"/>
    </source>
</evidence>
<dbReference type="STRING" id="49451.A0A1J6IHY9"/>
<dbReference type="PROSITE" id="PS50181">
    <property type="entry name" value="FBOX"/>
    <property type="match status" value="1"/>
</dbReference>
<organism evidence="2 3">
    <name type="scientific">Nicotiana attenuata</name>
    <name type="common">Coyote tobacco</name>
    <dbReference type="NCBI Taxonomy" id="49451"/>
    <lineage>
        <taxon>Eukaryota</taxon>
        <taxon>Viridiplantae</taxon>
        <taxon>Streptophyta</taxon>
        <taxon>Embryophyta</taxon>
        <taxon>Tracheophyta</taxon>
        <taxon>Spermatophyta</taxon>
        <taxon>Magnoliopsida</taxon>
        <taxon>eudicotyledons</taxon>
        <taxon>Gunneridae</taxon>
        <taxon>Pentapetalae</taxon>
        <taxon>asterids</taxon>
        <taxon>lamiids</taxon>
        <taxon>Solanales</taxon>
        <taxon>Solanaceae</taxon>
        <taxon>Nicotianoideae</taxon>
        <taxon>Nicotianeae</taxon>
        <taxon>Nicotiana</taxon>
    </lineage>
</organism>
<reference evidence="2" key="1">
    <citation type="submission" date="2016-11" db="EMBL/GenBank/DDBJ databases">
        <title>The genome of Nicotiana attenuata.</title>
        <authorList>
            <person name="Xu S."/>
            <person name="Brockmoeller T."/>
            <person name="Gaquerel E."/>
            <person name="Navarro A."/>
            <person name="Kuhl H."/>
            <person name="Gase K."/>
            <person name="Ling Z."/>
            <person name="Zhou W."/>
            <person name="Kreitzer C."/>
            <person name="Stanke M."/>
            <person name="Tang H."/>
            <person name="Lyons E."/>
            <person name="Pandey P."/>
            <person name="Pandey S.P."/>
            <person name="Timmermann B."/>
            <person name="Baldwin I.T."/>
        </authorList>
    </citation>
    <scope>NUCLEOTIDE SEQUENCE [LARGE SCALE GENOMIC DNA]</scope>
    <source>
        <strain evidence="2">UT</strain>
    </source>
</reference>
<protein>
    <submittedName>
        <fullName evidence="2">F-box protein cpr30</fullName>
    </submittedName>
</protein>
<keyword evidence="3" id="KW-1185">Reference proteome</keyword>
<evidence type="ECO:0000259" key="1">
    <source>
        <dbReference type="PROSITE" id="PS50181"/>
    </source>
</evidence>
<sequence length="395" mass="44821">LQTDTKGKSQTEEEIKELVKPSKQMEVVDEATAVHFPEEILGDILSRLTVRSLLRFECVSKFWNTLISKPYFKTKHLNHAKNDQNSQKFLICQKCPKDRIFSMCCCPLSSVQLVEDVQKLDCPSNSRPGYCEINCFCNGLAIITVDNILDATRILLLWNPSTRESIVLPNPQFSAEEFSCFGLAYDSTSGDYKILIIHDIEYHGGFRLPSEILALKSGLWRKIDKHPCGSHNVLSGMHSLAFVHEAFHWIGKTKGNYFVVSFGISNEVYGEIPLPLEICLLSDINVGVSVLEGMLCAYSTYESHQGEGTFKLWVMKDYHIKESWNALFTIRISEIYVAVLKYRFADGELLFWCIHYQCGTNVFRTSREPSVLWPRGGGQKGFAFTESLISPKLLT</sequence>
<gene>
    <name evidence="2" type="primary">CPR30_8</name>
    <name evidence="2" type="ORF">A4A49_02697</name>
</gene>
<dbReference type="CDD" id="cd22157">
    <property type="entry name" value="F-box_AtFBW1-like"/>
    <property type="match status" value="1"/>
</dbReference>
<dbReference type="InterPro" id="IPR006527">
    <property type="entry name" value="F-box-assoc_dom_typ1"/>
</dbReference>
<dbReference type="PANTHER" id="PTHR31672:SF13">
    <property type="entry name" value="F-BOX PROTEIN CPR30-LIKE"/>
    <property type="match status" value="1"/>
</dbReference>
<dbReference type="NCBIfam" id="TIGR01640">
    <property type="entry name" value="F_box_assoc_1"/>
    <property type="match status" value="1"/>
</dbReference>
<evidence type="ECO:0000313" key="3">
    <source>
        <dbReference type="Proteomes" id="UP000187609"/>
    </source>
</evidence>
<dbReference type="InterPro" id="IPR001810">
    <property type="entry name" value="F-box_dom"/>
</dbReference>
<name>A0A1J6IHY9_NICAT</name>
<dbReference type="Proteomes" id="UP000187609">
    <property type="component" value="Unassembled WGS sequence"/>
</dbReference>
<feature type="non-terminal residue" evidence="2">
    <location>
        <position position="1"/>
    </location>
</feature>
<dbReference type="PANTHER" id="PTHR31672">
    <property type="entry name" value="BNACNNG10540D PROTEIN"/>
    <property type="match status" value="1"/>
</dbReference>
<dbReference type="OMA" id="ILRIHTH"/>
<accession>A0A1J6IHY9</accession>
<dbReference type="Gramene" id="OIS97334">
    <property type="protein sequence ID" value="OIS97334"/>
    <property type="gene ID" value="A4A49_02697"/>
</dbReference>
<feature type="domain" description="F-box" evidence="1">
    <location>
        <begin position="30"/>
        <end position="75"/>
    </location>
</feature>
<dbReference type="InterPro" id="IPR050796">
    <property type="entry name" value="SCF_F-box_component"/>
</dbReference>
<dbReference type="EMBL" id="MJEQ01037193">
    <property type="protein sequence ID" value="OIS97334.1"/>
    <property type="molecule type" value="Genomic_DNA"/>
</dbReference>
<dbReference type="Pfam" id="PF07734">
    <property type="entry name" value="FBA_1"/>
    <property type="match status" value="1"/>
</dbReference>
<dbReference type="AlphaFoldDB" id="A0A1J6IHY9"/>
<dbReference type="SUPFAM" id="SSF81383">
    <property type="entry name" value="F-box domain"/>
    <property type="match status" value="1"/>
</dbReference>
<dbReference type="SMART" id="SM00256">
    <property type="entry name" value="FBOX"/>
    <property type="match status" value="1"/>
</dbReference>
<dbReference type="Gene3D" id="1.20.1280.50">
    <property type="match status" value="1"/>
</dbReference>
<dbReference type="Pfam" id="PF00646">
    <property type="entry name" value="F-box"/>
    <property type="match status" value="1"/>
</dbReference>
<dbReference type="InterPro" id="IPR017451">
    <property type="entry name" value="F-box-assoc_interact_dom"/>
</dbReference>
<dbReference type="InterPro" id="IPR036047">
    <property type="entry name" value="F-box-like_dom_sf"/>
</dbReference>